<dbReference type="InterPro" id="IPR003615">
    <property type="entry name" value="HNH_nuc"/>
</dbReference>
<proteinExistence type="predicted"/>
<dbReference type="Pfam" id="PF13391">
    <property type="entry name" value="HNH_2"/>
    <property type="match status" value="1"/>
</dbReference>
<feature type="domain" description="HNH nuclease" evidence="1">
    <location>
        <begin position="218"/>
        <end position="270"/>
    </location>
</feature>
<evidence type="ECO:0000313" key="2">
    <source>
        <dbReference type="EMBL" id="QEG37306.1"/>
    </source>
</evidence>
<sequence>MLSVGRLLPRATGNRAFYVRCEWNVFLLDDANTLVDSEFSLGVLDESPCVIVESSGGANPARGVTRRNPDYNKLLGLLLQRLANADARLTAVLLDSNRVADISISDRTAKLDHPYPIDLSVEDIDEIRRMMGRAVAMMHRAPHAKTGGNAQKRIRLCLDRTVSPPQLLTARAGTELSNEITDDHAPGHTETEQAYIRKARIGQGQFRSLLLESYNTTCPILGISNPELLVASHIKPWSACTNQERLDPKNGILLSSLFDKLFDRGLITFNNDGTMIISPSLSSEDRAKCNLHQVPQLSLSNASEPYMEYHRVCVYKHT</sequence>
<dbReference type="EMBL" id="CP042913">
    <property type="protein sequence ID" value="QEG37306.1"/>
    <property type="molecule type" value="Genomic_DNA"/>
</dbReference>
<gene>
    <name evidence="2" type="ORF">Pr1d_46470</name>
</gene>
<name>A0A5B9QJT7_9BACT</name>
<keyword evidence="3" id="KW-1185">Reference proteome</keyword>
<evidence type="ECO:0000313" key="3">
    <source>
        <dbReference type="Proteomes" id="UP000323917"/>
    </source>
</evidence>
<dbReference type="Proteomes" id="UP000323917">
    <property type="component" value="Chromosome"/>
</dbReference>
<dbReference type="AlphaFoldDB" id="A0A5B9QJT7"/>
<dbReference type="KEGG" id="bgok:Pr1d_46470"/>
<organism evidence="2 3">
    <name type="scientific">Bythopirellula goksoeyrii</name>
    <dbReference type="NCBI Taxonomy" id="1400387"/>
    <lineage>
        <taxon>Bacteria</taxon>
        <taxon>Pseudomonadati</taxon>
        <taxon>Planctomycetota</taxon>
        <taxon>Planctomycetia</taxon>
        <taxon>Pirellulales</taxon>
        <taxon>Lacipirellulaceae</taxon>
        <taxon>Bythopirellula</taxon>
    </lineage>
</organism>
<protein>
    <recommendedName>
        <fullName evidence="1">HNH nuclease domain-containing protein</fullName>
    </recommendedName>
</protein>
<reference evidence="2 3" key="1">
    <citation type="submission" date="2019-08" db="EMBL/GenBank/DDBJ databases">
        <title>Deep-cultivation of Planctomycetes and their phenomic and genomic characterization uncovers novel biology.</title>
        <authorList>
            <person name="Wiegand S."/>
            <person name="Jogler M."/>
            <person name="Boedeker C."/>
            <person name="Pinto D."/>
            <person name="Vollmers J."/>
            <person name="Rivas-Marin E."/>
            <person name="Kohn T."/>
            <person name="Peeters S.H."/>
            <person name="Heuer A."/>
            <person name="Rast P."/>
            <person name="Oberbeckmann S."/>
            <person name="Bunk B."/>
            <person name="Jeske O."/>
            <person name="Meyerdierks A."/>
            <person name="Storesund J.E."/>
            <person name="Kallscheuer N."/>
            <person name="Luecker S."/>
            <person name="Lage O.M."/>
            <person name="Pohl T."/>
            <person name="Merkel B.J."/>
            <person name="Hornburger P."/>
            <person name="Mueller R.-W."/>
            <person name="Bruemmer F."/>
            <person name="Labrenz M."/>
            <person name="Spormann A.M."/>
            <person name="Op den Camp H."/>
            <person name="Overmann J."/>
            <person name="Amann R."/>
            <person name="Jetten M.S.M."/>
            <person name="Mascher T."/>
            <person name="Medema M.H."/>
            <person name="Devos D.P."/>
            <person name="Kaster A.-K."/>
            <person name="Ovreas L."/>
            <person name="Rohde M."/>
            <person name="Galperin M.Y."/>
            <person name="Jogler C."/>
        </authorList>
    </citation>
    <scope>NUCLEOTIDE SEQUENCE [LARGE SCALE GENOMIC DNA]</scope>
    <source>
        <strain evidence="2 3">Pr1d</strain>
    </source>
</reference>
<evidence type="ECO:0000259" key="1">
    <source>
        <dbReference type="Pfam" id="PF13391"/>
    </source>
</evidence>
<accession>A0A5B9QJT7</accession>